<dbReference type="RefSeq" id="WP_303494299.1">
    <property type="nucleotide sequence ID" value="NZ_JAUOPB010000086.1"/>
</dbReference>
<feature type="non-terminal residue" evidence="1">
    <location>
        <position position="1"/>
    </location>
</feature>
<accession>A0AAW7XBE0</accession>
<name>A0AAW7XBE0_9GAMM</name>
<gene>
    <name evidence="1" type="ORF">Q4521_20985</name>
</gene>
<dbReference type="Proteomes" id="UP001169760">
    <property type="component" value="Unassembled WGS sequence"/>
</dbReference>
<organism evidence="1 2">
    <name type="scientific">Saccharophagus degradans</name>
    <dbReference type="NCBI Taxonomy" id="86304"/>
    <lineage>
        <taxon>Bacteria</taxon>
        <taxon>Pseudomonadati</taxon>
        <taxon>Pseudomonadota</taxon>
        <taxon>Gammaproteobacteria</taxon>
        <taxon>Cellvibrionales</taxon>
        <taxon>Cellvibrionaceae</taxon>
        <taxon>Saccharophagus</taxon>
    </lineage>
</organism>
<evidence type="ECO:0000313" key="2">
    <source>
        <dbReference type="Proteomes" id="UP001169760"/>
    </source>
</evidence>
<dbReference type="EMBL" id="JAUOPB010000086">
    <property type="protein sequence ID" value="MDO6424971.1"/>
    <property type="molecule type" value="Genomic_DNA"/>
</dbReference>
<dbReference type="InterPro" id="IPR011110">
    <property type="entry name" value="Reg_prop"/>
</dbReference>
<proteinExistence type="predicted"/>
<dbReference type="Gene3D" id="2.130.10.10">
    <property type="entry name" value="YVTN repeat-like/Quinoprotein amine dehydrogenase"/>
    <property type="match status" value="1"/>
</dbReference>
<sequence>LNVTSIFKKESVFWIGTNTGGYKTTLESNVSYILETLGTKQKQELYIETIYEDNIGHIWFGTRGHGLFKYNTDKKETTQYSYNSKKRKGISSNYIKTIFKDNYNVLWIGTAQG</sequence>
<comment type="caution">
    <text evidence="1">The sequence shown here is derived from an EMBL/GenBank/DDBJ whole genome shotgun (WGS) entry which is preliminary data.</text>
</comment>
<evidence type="ECO:0000313" key="1">
    <source>
        <dbReference type="EMBL" id="MDO6424971.1"/>
    </source>
</evidence>
<protein>
    <submittedName>
        <fullName evidence="1">Two-component regulator propeller domain-containing protein</fullName>
    </submittedName>
</protein>
<dbReference type="AlphaFoldDB" id="A0AAW7XBE0"/>
<feature type="non-terminal residue" evidence="1">
    <location>
        <position position="113"/>
    </location>
</feature>
<dbReference type="Pfam" id="PF07494">
    <property type="entry name" value="Reg_prop"/>
    <property type="match status" value="2"/>
</dbReference>
<reference evidence="1" key="1">
    <citation type="submission" date="2023-07" db="EMBL/GenBank/DDBJ databases">
        <title>Genome content predicts the carbon catabolic preferences of heterotrophic bacteria.</title>
        <authorList>
            <person name="Gralka M."/>
        </authorList>
    </citation>
    <scope>NUCLEOTIDE SEQUENCE</scope>
    <source>
        <strain evidence="1">I3M17_2</strain>
    </source>
</reference>
<dbReference type="InterPro" id="IPR015943">
    <property type="entry name" value="WD40/YVTN_repeat-like_dom_sf"/>
</dbReference>